<protein>
    <recommendedName>
        <fullName evidence="3">Apea-like HEPN domain-containing protein</fullName>
    </recommendedName>
</protein>
<organism evidence="1 2">
    <name type="scientific">Shewanella mangrovisoli</name>
    <dbReference type="NCBI Taxonomy" id="2864211"/>
    <lineage>
        <taxon>Bacteria</taxon>
        <taxon>Pseudomonadati</taxon>
        <taxon>Pseudomonadota</taxon>
        <taxon>Gammaproteobacteria</taxon>
        <taxon>Alteromonadales</taxon>
        <taxon>Shewanellaceae</taxon>
        <taxon>Shewanella</taxon>
    </lineage>
</organism>
<dbReference type="RefSeq" id="WP_342201420.1">
    <property type="nucleotide sequence ID" value="NZ_JBCATE010000002.1"/>
</dbReference>
<evidence type="ECO:0000313" key="1">
    <source>
        <dbReference type="EMBL" id="MFB2619931.1"/>
    </source>
</evidence>
<sequence>MSDYKAIISAINSILNDITLERIRNFTAENPIEIAKQLGASRKSVKLMELLEVNHPSLGRKFVRFGYSTGQINYFLLAKWLMLRARVVGAEMAYQSVLSLESSDVVHGYTVTLIRGLEFYGAIDFYNGIKLVDYQNLPSTILENLAVKINPERERLYPPYTYLIQPLSNNFFDADYPFVDDHLKLYSESELLIVNYLSLFTDAFAPTVDRRWYVLNDEVPMSGICDYQSICYLEMEPPKIHFNLNSVAKEEIESTFIKYIEIPTDLKLPIDISISRIVKAMNTWNNVNKAIDLGVALEAAFIHEESKLKKSQQVRNTGAHLVKVFEGYKVKSLLYTIYGIRSDAVHRGKVLNEYKVDNVGFKPVSILLDLGVNVLKHCIIGIIKRNGVVPKVTNNPDI</sequence>
<reference evidence="1 2" key="1">
    <citation type="submission" date="2024-09" db="EMBL/GenBank/DDBJ databases">
        <authorList>
            <person name="Zhang Y."/>
        </authorList>
    </citation>
    <scope>NUCLEOTIDE SEQUENCE [LARGE SCALE GENOMIC DNA]</scope>
    <source>
        <strain evidence="1 2">ZJ318</strain>
    </source>
</reference>
<accession>A0ABV4VI22</accession>
<proteinExistence type="predicted"/>
<evidence type="ECO:0008006" key="3">
    <source>
        <dbReference type="Google" id="ProtNLM"/>
    </source>
</evidence>
<dbReference type="EMBL" id="JBHFGU010000002">
    <property type="protein sequence ID" value="MFB2619931.1"/>
    <property type="molecule type" value="Genomic_DNA"/>
</dbReference>
<evidence type="ECO:0000313" key="2">
    <source>
        <dbReference type="Proteomes" id="UP001576708"/>
    </source>
</evidence>
<gene>
    <name evidence="1" type="ORF">ACE02W_08970</name>
</gene>
<comment type="caution">
    <text evidence="1">The sequence shown here is derived from an EMBL/GenBank/DDBJ whole genome shotgun (WGS) entry which is preliminary data.</text>
</comment>
<dbReference type="Proteomes" id="UP001576708">
    <property type="component" value="Unassembled WGS sequence"/>
</dbReference>
<name>A0ABV4VI22_9GAMM</name>
<keyword evidence="2" id="KW-1185">Reference proteome</keyword>